<feature type="domain" description="J" evidence="3">
    <location>
        <begin position="29"/>
        <end position="99"/>
    </location>
</feature>
<evidence type="ECO:0000313" key="4">
    <source>
        <dbReference type="EMBL" id="CCK70077.1"/>
    </source>
</evidence>
<dbReference type="GO" id="GO:0006879">
    <property type="term" value="P:intracellular iron ion homeostasis"/>
    <property type="evidence" value="ECO:0007669"/>
    <property type="project" value="EnsemblFungi"/>
</dbReference>
<dbReference type="Gene3D" id="1.10.287.110">
    <property type="entry name" value="DnaJ domain"/>
    <property type="match status" value="1"/>
</dbReference>
<evidence type="ECO:0000256" key="2">
    <source>
        <dbReference type="ARBA" id="ARBA00023186"/>
    </source>
</evidence>
<dbReference type="GO" id="GO:0005759">
    <property type="term" value="C:mitochondrial matrix"/>
    <property type="evidence" value="ECO:0007669"/>
    <property type="project" value="EnsemblFungi"/>
</dbReference>
<dbReference type="SUPFAM" id="SSF47144">
    <property type="entry name" value="HSC20 (HSCB), C-terminal oligomerisation domain"/>
    <property type="match status" value="1"/>
</dbReference>
<dbReference type="InterPro" id="IPR036386">
    <property type="entry name" value="HscB_C_sf"/>
</dbReference>
<keyword evidence="2" id="KW-0143">Chaperone</keyword>
<dbReference type="HOGENOM" id="CLU_068529_1_1_1"/>
<dbReference type="Proteomes" id="UP000006310">
    <property type="component" value="Chromosome 4"/>
</dbReference>
<dbReference type="InterPro" id="IPR009073">
    <property type="entry name" value="HscB_oligo_C"/>
</dbReference>
<dbReference type="OrthoDB" id="448954at2759"/>
<evidence type="ECO:0000313" key="5">
    <source>
        <dbReference type="Proteomes" id="UP000006310"/>
    </source>
</evidence>
<dbReference type="GO" id="GO:0051087">
    <property type="term" value="F:protein-folding chaperone binding"/>
    <property type="evidence" value="ECO:0007669"/>
    <property type="project" value="EnsemblFungi"/>
</dbReference>
<reference evidence="4 5" key="1">
    <citation type="journal article" date="2011" name="Proc. Natl. Acad. Sci. U.S.A.">
        <title>Evolutionary erosion of yeast sex chromosomes by mating-type switching accidents.</title>
        <authorList>
            <person name="Gordon J.L."/>
            <person name="Armisen D."/>
            <person name="Proux-Wera E."/>
            <person name="Oheigeartaigh S.S."/>
            <person name="Byrne K.P."/>
            <person name="Wolfe K.H."/>
        </authorList>
    </citation>
    <scope>NUCLEOTIDE SEQUENCE [LARGE SCALE GENOMIC DNA]</scope>
    <source>
        <strain evidence="5">ATCC MYA-139 / BCRC 22969 / CBS 8797 / CCRC 22969 / KCTC 17520 / NBRC 10181 / NCYC 3082</strain>
    </source>
</reference>
<organism evidence="4 5">
    <name type="scientific">Huiozyma naganishii (strain ATCC MYA-139 / BCRC 22969 / CBS 8797 / KCTC 17520 / NBRC 10181 / NCYC 3082 / Yp74L-3)</name>
    <name type="common">Yeast</name>
    <name type="synonym">Kazachstania naganishii</name>
    <dbReference type="NCBI Taxonomy" id="1071383"/>
    <lineage>
        <taxon>Eukaryota</taxon>
        <taxon>Fungi</taxon>
        <taxon>Dikarya</taxon>
        <taxon>Ascomycota</taxon>
        <taxon>Saccharomycotina</taxon>
        <taxon>Saccharomycetes</taxon>
        <taxon>Saccharomycetales</taxon>
        <taxon>Saccharomycetaceae</taxon>
        <taxon>Huiozyma</taxon>
    </lineage>
</organism>
<dbReference type="InterPro" id="IPR001623">
    <property type="entry name" value="DnaJ_domain"/>
</dbReference>
<evidence type="ECO:0000259" key="3">
    <source>
        <dbReference type="PROSITE" id="PS50076"/>
    </source>
</evidence>
<dbReference type="STRING" id="1071383.J7RY74"/>
<dbReference type="NCBIfam" id="TIGR00714">
    <property type="entry name" value="hscB"/>
    <property type="match status" value="1"/>
</dbReference>
<dbReference type="GeneID" id="34525766"/>
<dbReference type="PROSITE" id="PS50076">
    <property type="entry name" value="DNAJ_2"/>
    <property type="match status" value="1"/>
</dbReference>
<dbReference type="AlphaFoldDB" id="J7RY74"/>
<dbReference type="KEGG" id="kng:KNAG_0D03310"/>
<reference evidence="5" key="2">
    <citation type="submission" date="2012-08" db="EMBL/GenBank/DDBJ databases">
        <title>Genome sequence of Kazachstania naganishii.</title>
        <authorList>
            <person name="Gordon J.L."/>
            <person name="Armisen D."/>
            <person name="Proux-Wera E."/>
            <person name="OhEigeartaigh S.S."/>
            <person name="Byrne K.P."/>
            <person name="Wolfe K.H."/>
        </authorList>
    </citation>
    <scope>NUCLEOTIDE SEQUENCE [LARGE SCALE GENOMIC DNA]</scope>
    <source>
        <strain evidence="5">ATCC MYA-139 / BCRC 22969 / CBS 8797 / CCRC 22969 / KCTC 17520 / NBRC 10181 / NCYC 3082</strain>
    </source>
</reference>
<dbReference type="RefSeq" id="XP_022464323.1">
    <property type="nucleotide sequence ID" value="XM_022607759.1"/>
</dbReference>
<dbReference type="GO" id="GO:0044572">
    <property type="term" value="P:[4Fe-4S] cluster assembly"/>
    <property type="evidence" value="ECO:0007669"/>
    <property type="project" value="EnsemblFungi"/>
</dbReference>
<dbReference type="SUPFAM" id="SSF46565">
    <property type="entry name" value="Chaperone J-domain"/>
    <property type="match status" value="1"/>
</dbReference>
<keyword evidence="5" id="KW-1185">Reference proteome</keyword>
<comment type="similarity">
    <text evidence="1">Belongs to the HscB family.</text>
</comment>
<dbReference type="PANTHER" id="PTHR14021:SF15">
    <property type="entry name" value="IRON-SULFUR CLUSTER CO-CHAPERONE PROTEIN HSCB"/>
    <property type="match status" value="1"/>
</dbReference>
<sequence>MLLRRTPHSLRSGSVIIRGCTFSRRGLHTLFKLFPQTFPQGTPTWDVDQSLLRREYRNLQAKVHPDANSNAATDESSTLNKNYHTLKDPLRRAQYLILLHEGVDLTSDEQSKAQSFVPPTLLMEVLEVHEELQYAEDAAVVSKIAAENKARIDAVQESLGRAFRTGDYAAAISLTVELKYWTNLAKAIKEWSPGARIDLSH</sequence>
<dbReference type="eggNOG" id="KOG3192">
    <property type="taxonomic scope" value="Eukaryota"/>
</dbReference>
<dbReference type="Pfam" id="PF00226">
    <property type="entry name" value="DnaJ"/>
    <property type="match status" value="1"/>
</dbReference>
<dbReference type="Gene3D" id="1.20.1280.20">
    <property type="entry name" value="HscB, C-terminal domain"/>
    <property type="match status" value="1"/>
</dbReference>
<dbReference type="GO" id="GO:0001671">
    <property type="term" value="F:ATPase activator activity"/>
    <property type="evidence" value="ECO:0007669"/>
    <property type="project" value="EnsemblFungi"/>
</dbReference>
<evidence type="ECO:0000256" key="1">
    <source>
        <dbReference type="ARBA" id="ARBA00010476"/>
    </source>
</evidence>
<dbReference type="CDD" id="cd06257">
    <property type="entry name" value="DnaJ"/>
    <property type="match status" value="1"/>
</dbReference>
<dbReference type="GO" id="GO:0044571">
    <property type="term" value="P:[2Fe-2S] cluster assembly"/>
    <property type="evidence" value="ECO:0007669"/>
    <property type="project" value="EnsemblFungi"/>
</dbReference>
<dbReference type="InterPro" id="IPR004640">
    <property type="entry name" value="HscB"/>
</dbReference>
<proteinExistence type="inferred from homology"/>
<dbReference type="GO" id="GO:0051259">
    <property type="term" value="P:protein complex oligomerization"/>
    <property type="evidence" value="ECO:0007669"/>
    <property type="project" value="InterPro"/>
</dbReference>
<gene>
    <name evidence="4" type="primary">KNAG0D03310</name>
    <name evidence="4" type="ordered locus">KNAG_0D03310</name>
</gene>
<accession>J7RY74</accession>
<protein>
    <recommendedName>
        <fullName evidence="3">J domain-containing protein</fullName>
    </recommendedName>
</protein>
<dbReference type="PANTHER" id="PTHR14021">
    <property type="entry name" value="IRON-SULFUR CLUSTER CO-CHAPERONE PROTEIN HSCB"/>
    <property type="match status" value="1"/>
</dbReference>
<dbReference type="EMBL" id="HE978317">
    <property type="protein sequence ID" value="CCK70077.1"/>
    <property type="molecule type" value="Genomic_DNA"/>
</dbReference>
<dbReference type="InterPro" id="IPR036869">
    <property type="entry name" value="J_dom_sf"/>
</dbReference>
<name>J7RY74_HUIN7</name>
<dbReference type="Pfam" id="PF07743">
    <property type="entry name" value="HSCB_C"/>
    <property type="match status" value="1"/>
</dbReference>
<dbReference type="OMA" id="TVELKYW"/>
<dbReference type="GO" id="GO:0009060">
    <property type="term" value="P:aerobic respiration"/>
    <property type="evidence" value="ECO:0007669"/>
    <property type="project" value="EnsemblFungi"/>
</dbReference>